<dbReference type="EMBL" id="MNAD01001665">
    <property type="protein sequence ID" value="OJT02537.1"/>
    <property type="molecule type" value="Genomic_DNA"/>
</dbReference>
<dbReference type="OrthoDB" id="3059868at2759"/>
<evidence type="ECO:0000313" key="2">
    <source>
        <dbReference type="Proteomes" id="UP000184267"/>
    </source>
</evidence>
<accession>A0A1M2V4S9</accession>
<organism evidence="1 2">
    <name type="scientific">Trametes pubescens</name>
    <name type="common">White-rot fungus</name>
    <dbReference type="NCBI Taxonomy" id="154538"/>
    <lineage>
        <taxon>Eukaryota</taxon>
        <taxon>Fungi</taxon>
        <taxon>Dikarya</taxon>
        <taxon>Basidiomycota</taxon>
        <taxon>Agaricomycotina</taxon>
        <taxon>Agaricomycetes</taxon>
        <taxon>Polyporales</taxon>
        <taxon>Polyporaceae</taxon>
        <taxon>Trametes</taxon>
    </lineage>
</organism>
<name>A0A1M2V4S9_TRAPU</name>
<keyword evidence="2" id="KW-1185">Reference proteome</keyword>
<dbReference type="Proteomes" id="UP000184267">
    <property type="component" value="Unassembled WGS sequence"/>
</dbReference>
<reference evidence="1 2" key="1">
    <citation type="submission" date="2016-10" db="EMBL/GenBank/DDBJ databases">
        <title>Genome sequence of the basidiomycete white-rot fungus Trametes pubescens.</title>
        <authorList>
            <person name="Makela M.R."/>
            <person name="Granchi Z."/>
            <person name="Peng M."/>
            <person name="De Vries R.P."/>
            <person name="Grigoriev I."/>
            <person name="Riley R."/>
            <person name="Hilden K."/>
        </authorList>
    </citation>
    <scope>NUCLEOTIDE SEQUENCE [LARGE SCALE GENOMIC DNA]</scope>
    <source>
        <strain evidence="1 2">FBCC735</strain>
    </source>
</reference>
<sequence length="409" mass="46185">MHPLLGVDNIGSKSDQYWKYAAENSQTLLRRLRTLRLDSANLHLRSPERLNDLLLVSFPCALLATVLYANYCWRTKERVLPGTREALLSLYAFITPTQSFWPIQYLSFARSAAASRKRAMRLPLGTLYRDLLDDAIELRNPREHLPLLLSDKLSVPTRIRVDIELFWWFKLLWFMFSCYMRSGRPSVAVSVGANDPITRSPPLPRSPPPPYPRATHEHADIHAASAPPSSLFFSMLYENAPSVSLDCVPYHALERAIRKLQNTLAPGAHLTIGLTTRAGSGAHTFSDPRTILTALPFFPRAYLRGRASIVGERRTTTPLFATLPRVLGLLTSGRAPLSVVLVRNVSAEYATFLRRSAHALEDDWEIRDAFVREWGARAWREERVCTMWEAALVDAGMLAGWAVVVRKPE</sequence>
<dbReference type="AlphaFoldDB" id="A0A1M2V4S9"/>
<dbReference type="OMA" id="PFFPRAY"/>
<comment type="caution">
    <text evidence="1">The sequence shown here is derived from an EMBL/GenBank/DDBJ whole genome shotgun (WGS) entry which is preliminary data.</text>
</comment>
<gene>
    <name evidence="1" type="ORF">TRAPUB_6954</name>
</gene>
<proteinExistence type="predicted"/>
<evidence type="ECO:0000313" key="1">
    <source>
        <dbReference type="EMBL" id="OJT02537.1"/>
    </source>
</evidence>
<protein>
    <submittedName>
        <fullName evidence="1">Uncharacterized protein</fullName>
    </submittedName>
</protein>